<sequence>MKMTVQSKEKVARSLISSVFSRENQYVVAKPAKPKQKVSKWHAFNAVRRLVVIAAAFQYIYISMVATWRTVETLRSMPNPTETFEVFTASLIAGYIGDGPVHNSPLVRDVLDGDTTPRDYVVYLESETKTSTENCSDVPLFDPAIYNYAFMTRGYLSMVNDTSYNTTTLANLELVVVVVDCSFTPLVKGDPSTVRVFNLVRSREDPRDLYLVTVSLSAQDYEIREHTKEGPALLGILSVMQDMRLGIVEMFYMIALTYPYQRSPEFEIYAFVGITDDSFLELRSSPKDPLTQPVKHVRTARQRGLFDKDDQSNIRNTYTLLDASDAKKAITRWEWIGEAVISDSWAWVHGLHFIFGMQTIFFSLIVLSLVTYQNFLAGKVWIGDPFASVSTASLVLRGVLVVISWYLNSFWTLFEFAMSNAAIISGTDIIHVHKELVHTDVLVVYLGLVALLSTAIRERIDPSIAIFLFEIIHKNRLSLIRGSPAVRNEVVSYSDSLFILGDPYVSPVVSAMSPFDYWAAFQIPRKDVTFLAASFFPKITFLGTIAFYAVLRKIYRYHFPEEIRQRSSQSAEQSANEKTALSLKGNLTNFEISTGAELQTRFGIISDYKNYVYFKGMKFASADGVYCSGYVIINGKFLIKSKALPAVVMIKLVRSRFTNVYVYSVDGNTVKDTARLVFPETFSWTDLWRLNLTVLL</sequence>
<evidence type="ECO:0000313" key="6">
    <source>
        <dbReference type="EMBL" id="KAE9194945.1"/>
    </source>
</evidence>
<dbReference type="Proteomes" id="UP000429523">
    <property type="component" value="Unassembled WGS sequence"/>
</dbReference>
<dbReference type="Proteomes" id="UP000441208">
    <property type="component" value="Unassembled WGS sequence"/>
</dbReference>
<reference evidence="7 8" key="1">
    <citation type="submission" date="2018-08" db="EMBL/GenBank/DDBJ databases">
        <title>Genomic investigation of the strawberry pathogen Phytophthora fragariae indicates pathogenicity is determined by transcriptional variation in three key races.</title>
        <authorList>
            <person name="Adams T.M."/>
            <person name="Armitage A.D."/>
            <person name="Sobczyk M.K."/>
            <person name="Bates H.J."/>
            <person name="Dunwell J.M."/>
            <person name="Nellist C.F."/>
            <person name="Harrison R.J."/>
        </authorList>
    </citation>
    <scope>NUCLEOTIDE SEQUENCE [LARGE SCALE GENOMIC DNA]</scope>
    <source>
        <strain evidence="6 9">BC-1</strain>
        <strain evidence="5 8">NOV-27</strain>
        <strain evidence="4 10">NOV-5</strain>
        <strain evidence="3 11">NOV-71</strain>
        <strain evidence="2 7">NOV-9</strain>
    </source>
</reference>
<dbReference type="EMBL" id="QXGA01002000">
    <property type="protein sequence ID" value="KAE9105720.1"/>
    <property type="molecule type" value="Genomic_DNA"/>
</dbReference>
<keyword evidence="8" id="KW-1185">Reference proteome</keyword>
<evidence type="ECO:0000313" key="9">
    <source>
        <dbReference type="Proteomes" id="UP000440367"/>
    </source>
</evidence>
<dbReference type="Proteomes" id="UP000440732">
    <property type="component" value="Unassembled WGS sequence"/>
</dbReference>
<accession>A0A6A3E6J4</accession>
<feature type="transmembrane region" description="Helical" evidence="1">
    <location>
        <begin position="384"/>
        <end position="407"/>
    </location>
</feature>
<dbReference type="EMBL" id="QXGB01002018">
    <property type="protein sequence ID" value="KAE9182508.1"/>
    <property type="molecule type" value="Genomic_DNA"/>
</dbReference>
<feature type="transmembrane region" description="Helical" evidence="1">
    <location>
        <begin position="351"/>
        <end position="372"/>
    </location>
</feature>
<dbReference type="Proteomes" id="UP000433483">
    <property type="component" value="Unassembled WGS sequence"/>
</dbReference>
<evidence type="ECO:0000313" key="3">
    <source>
        <dbReference type="EMBL" id="KAE9081918.1"/>
    </source>
</evidence>
<comment type="caution">
    <text evidence="2">The sequence shown here is derived from an EMBL/GenBank/DDBJ whole genome shotgun (WGS) entry which is preliminary data.</text>
</comment>
<evidence type="ECO:0000256" key="1">
    <source>
        <dbReference type="SAM" id="Phobius"/>
    </source>
</evidence>
<evidence type="ECO:0000313" key="2">
    <source>
        <dbReference type="EMBL" id="KAE8926570.1"/>
    </source>
</evidence>
<evidence type="ECO:0000313" key="10">
    <source>
        <dbReference type="Proteomes" id="UP000440732"/>
    </source>
</evidence>
<feature type="transmembrane region" description="Helical" evidence="1">
    <location>
        <begin position="528"/>
        <end position="551"/>
    </location>
</feature>
<proteinExistence type="predicted"/>
<evidence type="ECO:0000313" key="11">
    <source>
        <dbReference type="Proteomes" id="UP000441208"/>
    </source>
</evidence>
<feature type="transmembrane region" description="Helical" evidence="1">
    <location>
        <begin position="50"/>
        <end position="68"/>
    </location>
</feature>
<dbReference type="EMBL" id="QXGD01002021">
    <property type="protein sequence ID" value="KAE9194945.1"/>
    <property type="molecule type" value="Genomic_DNA"/>
</dbReference>
<evidence type="ECO:0000313" key="7">
    <source>
        <dbReference type="Proteomes" id="UP000429523"/>
    </source>
</evidence>
<evidence type="ECO:0000313" key="4">
    <source>
        <dbReference type="EMBL" id="KAE9105720.1"/>
    </source>
</evidence>
<evidence type="ECO:0008006" key="12">
    <source>
        <dbReference type="Google" id="ProtNLM"/>
    </source>
</evidence>
<keyword evidence="1" id="KW-1133">Transmembrane helix</keyword>
<dbReference type="Proteomes" id="UP000440367">
    <property type="component" value="Unassembled WGS sequence"/>
</dbReference>
<protein>
    <recommendedName>
        <fullName evidence="12">Transmembrane protein</fullName>
    </recommendedName>
</protein>
<keyword evidence="1" id="KW-0472">Membrane</keyword>
<name>A0A6A3E6J4_9STRA</name>
<gene>
    <name evidence="6" type="ORF">PF002_g23461</name>
    <name evidence="5" type="ORF">PF005_g22456</name>
    <name evidence="4" type="ORF">PF006_g21547</name>
    <name evidence="3" type="ORF">PF007_g22480</name>
    <name evidence="2" type="ORF">PF009_g23242</name>
</gene>
<evidence type="ECO:0000313" key="8">
    <source>
        <dbReference type="Proteomes" id="UP000433483"/>
    </source>
</evidence>
<dbReference type="EMBL" id="QXFZ01002010">
    <property type="protein sequence ID" value="KAE9081918.1"/>
    <property type="molecule type" value="Genomic_DNA"/>
</dbReference>
<dbReference type="OrthoDB" id="64243at2759"/>
<evidence type="ECO:0000313" key="5">
    <source>
        <dbReference type="EMBL" id="KAE9182508.1"/>
    </source>
</evidence>
<dbReference type="EMBL" id="QXGF01002012">
    <property type="protein sequence ID" value="KAE8926570.1"/>
    <property type="molecule type" value="Genomic_DNA"/>
</dbReference>
<dbReference type="AlphaFoldDB" id="A0A6A3E6J4"/>
<keyword evidence="1" id="KW-0812">Transmembrane</keyword>
<organism evidence="2 7">
    <name type="scientific">Phytophthora fragariae</name>
    <dbReference type="NCBI Taxonomy" id="53985"/>
    <lineage>
        <taxon>Eukaryota</taxon>
        <taxon>Sar</taxon>
        <taxon>Stramenopiles</taxon>
        <taxon>Oomycota</taxon>
        <taxon>Peronosporomycetes</taxon>
        <taxon>Peronosporales</taxon>
        <taxon>Peronosporaceae</taxon>
        <taxon>Phytophthora</taxon>
    </lineage>
</organism>